<dbReference type="PANTHER" id="PTHR33619:SF3">
    <property type="entry name" value="POLYSACCHARIDE EXPORT PROTEIN GFCE-RELATED"/>
    <property type="match status" value="1"/>
</dbReference>
<evidence type="ECO:0000259" key="17">
    <source>
        <dbReference type="Pfam" id="PF02563"/>
    </source>
</evidence>
<dbReference type="InterPro" id="IPR054765">
    <property type="entry name" value="SLBB_dom"/>
</dbReference>
<evidence type="ECO:0000256" key="8">
    <source>
        <dbReference type="ARBA" id="ARBA00023047"/>
    </source>
</evidence>
<dbReference type="PANTHER" id="PTHR33619">
    <property type="entry name" value="POLYSACCHARIDE EXPORT PROTEIN GFCE-RELATED"/>
    <property type="match status" value="1"/>
</dbReference>
<feature type="domain" description="SLBB" evidence="18">
    <location>
        <begin position="144"/>
        <end position="222"/>
    </location>
</feature>
<evidence type="ECO:0000256" key="12">
    <source>
        <dbReference type="ARBA" id="ARBA00023139"/>
    </source>
</evidence>
<keyword evidence="7 16" id="KW-0732">Signal</keyword>
<dbReference type="GO" id="GO:0046930">
    <property type="term" value="C:pore complex"/>
    <property type="evidence" value="ECO:0007669"/>
    <property type="project" value="UniProtKB-KW"/>
</dbReference>
<keyword evidence="9" id="KW-0406">Ion transport</keyword>
<evidence type="ECO:0000256" key="13">
    <source>
        <dbReference type="ARBA" id="ARBA00023237"/>
    </source>
</evidence>
<dbReference type="GO" id="GO:0009279">
    <property type="term" value="C:cell outer membrane"/>
    <property type="evidence" value="ECO:0007669"/>
    <property type="project" value="UniProtKB-SubCell"/>
</dbReference>
<sequence length="263" mass="29308">MNRFLLLIIMVLALFSSCHTQEKVIYFQDMHNRESFSTQTIEAMKLQPGDKVSIIVSSAATPDQAVRYNLVVAQQQVGSATARQNNQVALYTIDEHGEVDVPCMGRIKISGLTRSDAAAKIQNLFRNGILNDAVVTINAYDQFITVLGDVKNPGRVQIGRDNITLLEAIGQAGDLNITARRDRILVMRQEGNETKSYYVDIRSKNLMNSPVYNLRQNDVIIVQPNKFKANQSTNNANSLTQIGTWISIASFATTLITLFLIKK</sequence>
<evidence type="ECO:0000256" key="9">
    <source>
        <dbReference type="ARBA" id="ARBA00023065"/>
    </source>
</evidence>
<keyword evidence="5" id="KW-0762">Sugar transport</keyword>
<feature type="transmembrane region" description="Helical" evidence="15">
    <location>
        <begin position="242"/>
        <end position="261"/>
    </location>
</feature>
<comment type="subcellular location">
    <subcellularLocation>
        <location evidence="1">Cell outer membrane</location>
        <topology evidence="1">Multi-pass membrane protein</topology>
    </subcellularLocation>
</comment>
<gene>
    <name evidence="19" type="ORF">FHS60_001905</name>
</gene>
<protein>
    <submittedName>
        <fullName evidence="19">Polysaccharide export outer membrane protein</fullName>
    </submittedName>
</protein>
<dbReference type="EMBL" id="JACICA010000012">
    <property type="protein sequence ID" value="MBB3703416.1"/>
    <property type="molecule type" value="Genomic_DNA"/>
</dbReference>
<organism evidence="19 20">
    <name type="scientific">Alloprevotella rava</name>
    <dbReference type="NCBI Taxonomy" id="671218"/>
    <lineage>
        <taxon>Bacteria</taxon>
        <taxon>Pseudomonadati</taxon>
        <taxon>Bacteroidota</taxon>
        <taxon>Bacteroidia</taxon>
        <taxon>Bacteroidales</taxon>
        <taxon>Prevotellaceae</taxon>
        <taxon>Alloprevotella</taxon>
    </lineage>
</organism>
<keyword evidence="13" id="KW-0998">Cell outer membrane</keyword>
<keyword evidence="14" id="KW-0449">Lipoprotein</keyword>
<dbReference type="AlphaFoldDB" id="A0A7W5UL94"/>
<dbReference type="InterPro" id="IPR049712">
    <property type="entry name" value="Poly_export"/>
</dbReference>
<dbReference type="GO" id="GO:0015159">
    <property type="term" value="F:polysaccharide transmembrane transporter activity"/>
    <property type="evidence" value="ECO:0007669"/>
    <property type="project" value="InterPro"/>
</dbReference>
<dbReference type="RefSeq" id="WP_009348187.1">
    <property type="nucleotide sequence ID" value="NZ_JACICA010000012.1"/>
</dbReference>
<evidence type="ECO:0000256" key="10">
    <source>
        <dbReference type="ARBA" id="ARBA00023114"/>
    </source>
</evidence>
<dbReference type="Pfam" id="PF02563">
    <property type="entry name" value="Poly_export"/>
    <property type="match status" value="1"/>
</dbReference>
<dbReference type="InterPro" id="IPR003715">
    <property type="entry name" value="Poly_export_N"/>
</dbReference>
<reference evidence="19 20" key="1">
    <citation type="submission" date="2020-08" db="EMBL/GenBank/DDBJ databases">
        <title>Genomic Encyclopedia of Type Strains, Phase IV (KMG-IV): sequencing the most valuable type-strain genomes for metagenomic binning, comparative biology and taxonomic classification.</title>
        <authorList>
            <person name="Goeker M."/>
        </authorList>
    </citation>
    <scope>NUCLEOTIDE SEQUENCE [LARGE SCALE GENOMIC DNA]</scope>
    <source>
        <strain evidence="19 20">DSM 22548</strain>
    </source>
</reference>
<keyword evidence="10" id="KW-0626">Porin</keyword>
<keyword evidence="8" id="KW-0625">Polysaccharide transport</keyword>
<evidence type="ECO:0000256" key="2">
    <source>
        <dbReference type="ARBA" id="ARBA00009450"/>
    </source>
</evidence>
<feature type="signal peptide" evidence="16">
    <location>
        <begin position="1"/>
        <end position="20"/>
    </location>
</feature>
<evidence type="ECO:0000313" key="20">
    <source>
        <dbReference type="Proteomes" id="UP000541425"/>
    </source>
</evidence>
<dbReference type="Gene3D" id="3.10.560.10">
    <property type="entry name" value="Outer membrane lipoprotein wza domain like"/>
    <property type="match status" value="1"/>
</dbReference>
<keyword evidence="3" id="KW-0813">Transport</keyword>
<name>A0A7W5UL94_9BACT</name>
<feature type="chain" id="PRO_5031164693" evidence="16">
    <location>
        <begin position="21"/>
        <end position="263"/>
    </location>
</feature>
<evidence type="ECO:0000259" key="18">
    <source>
        <dbReference type="Pfam" id="PF22461"/>
    </source>
</evidence>
<evidence type="ECO:0000256" key="15">
    <source>
        <dbReference type="SAM" id="Phobius"/>
    </source>
</evidence>
<evidence type="ECO:0000313" key="19">
    <source>
        <dbReference type="EMBL" id="MBB3703416.1"/>
    </source>
</evidence>
<keyword evidence="11 15" id="KW-0472">Membrane</keyword>
<dbReference type="PROSITE" id="PS51257">
    <property type="entry name" value="PROKAR_LIPOPROTEIN"/>
    <property type="match status" value="1"/>
</dbReference>
<dbReference type="GO" id="GO:0006811">
    <property type="term" value="P:monoatomic ion transport"/>
    <property type="evidence" value="ECO:0007669"/>
    <property type="project" value="UniProtKB-KW"/>
</dbReference>
<evidence type="ECO:0000256" key="3">
    <source>
        <dbReference type="ARBA" id="ARBA00022448"/>
    </source>
</evidence>
<evidence type="ECO:0000256" key="4">
    <source>
        <dbReference type="ARBA" id="ARBA00022452"/>
    </source>
</evidence>
<evidence type="ECO:0000256" key="16">
    <source>
        <dbReference type="SAM" id="SignalP"/>
    </source>
</evidence>
<evidence type="ECO:0000256" key="5">
    <source>
        <dbReference type="ARBA" id="ARBA00022597"/>
    </source>
</evidence>
<comment type="similarity">
    <text evidence="2">Belongs to the BexD/CtrA/VexA family.</text>
</comment>
<feature type="domain" description="Polysaccharide export protein N-terminal" evidence="17">
    <location>
        <begin position="42"/>
        <end position="138"/>
    </location>
</feature>
<keyword evidence="6 15" id="KW-0812">Transmembrane</keyword>
<dbReference type="GO" id="GO:0015288">
    <property type="term" value="F:porin activity"/>
    <property type="evidence" value="ECO:0007669"/>
    <property type="project" value="UniProtKB-KW"/>
</dbReference>
<comment type="caution">
    <text evidence="19">The sequence shown here is derived from an EMBL/GenBank/DDBJ whole genome shotgun (WGS) entry which is preliminary data.</text>
</comment>
<evidence type="ECO:0000256" key="1">
    <source>
        <dbReference type="ARBA" id="ARBA00004571"/>
    </source>
</evidence>
<keyword evidence="12" id="KW-0564">Palmitate</keyword>
<evidence type="ECO:0000256" key="11">
    <source>
        <dbReference type="ARBA" id="ARBA00023136"/>
    </source>
</evidence>
<accession>A0A7W5UL94</accession>
<proteinExistence type="inferred from homology"/>
<evidence type="ECO:0000256" key="6">
    <source>
        <dbReference type="ARBA" id="ARBA00022692"/>
    </source>
</evidence>
<evidence type="ECO:0000256" key="7">
    <source>
        <dbReference type="ARBA" id="ARBA00022729"/>
    </source>
</evidence>
<evidence type="ECO:0000256" key="14">
    <source>
        <dbReference type="ARBA" id="ARBA00023288"/>
    </source>
</evidence>
<dbReference type="Proteomes" id="UP000541425">
    <property type="component" value="Unassembled WGS sequence"/>
</dbReference>
<keyword evidence="15" id="KW-1133">Transmembrane helix</keyword>
<keyword evidence="4" id="KW-1134">Transmembrane beta strand</keyword>
<dbReference type="Pfam" id="PF22461">
    <property type="entry name" value="SLBB_2"/>
    <property type="match status" value="1"/>
</dbReference>